<protein>
    <recommendedName>
        <fullName evidence="5">Methyltransferase</fullName>
    </recommendedName>
</protein>
<dbReference type="InterPro" id="IPR010426">
    <property type="entry name" value="MTTB_MeTrfase"/>
</dbReference>
<feature type="non-terminal residue" evidence="4">
    <location>
        <position position="253"/>
    </location>
</feature>
<evidence type="ECO:0000256" key="2">
    <source>
        <dbReference type="ARBA" id="ARBA00022603"/>
    </source>
</evidence>
<dbReference type="AlphaFoldDB" id="A0A383A863"/>
<keyword evidence="2" id="KW-0489">Methyltransferase</keyword>
<feature type="non-terminal residue" evidence="4">
    <location>
        <position position="1"/>
    </location>
</feature>
<reference evidence="4" key="1">
    <citation type="submission" date="2018-05" db="EMBL/GenBank/DDBJ databases">
        <authorList>
            <person name="Lanie J.A."/>
            <person name="Ng W.-L."/>
            <person name="Kazmierczak K.M."/>
            <person name="Andrzejewski T.M."/>
            <person name="Davidsen T.M."/>
            <person name="Wayne K.J."/>
            <person name="Tettelin H."/>
            <person name="Glass J.I."/>
            <person name="Rusch D."/>
            <person name="Podicherti R."/>
            <person name="Tsui H.-C.T."/>
            <person name="Winkler M.E."/>
        </authorList>
    </citation>
    <scope>NUCLEOTIDE SEQUENCE</scope>
</reference>
<name>A0A383A863_9ZZZZ</name>
<dbReference type="GO" id="GO:0008168">
    <property type="term" value="F:methyltransferase activity"/>
    <property type="evidence" value="ECO:0007669"/>
    <property type="project" value="UniProtKB-KW"/>
</dbReference>
<evidence type="ECO:0000256" key="1">
    <source>
        <dbReference type="ARBA" id="ARBA00007137"/>
    </source>
</evidence>
<dbReference type="Pfam" id="PF06253">
    <property type="entry name" value="MTTB"/>
    <property type="match status" value="1"/>
</dbReference>
<dbReference type="Gene3D" id="3.20.20.480">
    <property type="entry name" value="Trimethylamine methyltransferase-like"/>
    <property type="match status" value="1"/>
</dbReference>
<proteinExistence type="inferred from homology"/>
<dbReference type="InterPro" id="IPR038601">
    <property type="entry name" value="MttB-like_sf"/>
</dbReference>
<evidence type="ECO:0000256" key="3">
    <source>
        <dbReference type="ARBA" id="ARBA00022679"/>
    </source>
</evidence>
<evidence type="ECO:0000313" key="4">
    <source>
        <dbReference type="EMBL" id="SVE03248.1"/>
    </source>
</evidence>
<gene>
    <name evidence="4" type="ORF">METZ01_LOCUS456102</name>
</gene>
<comment type="similarity">
    <text evidence="1">Belongs to the trimethylamine methyltransferase family.</text>
</comment>
<dbReference type="GO" id="GO:0032259">
    <property type="term" value="P:methylation"/>
    <property type="evidence" value="ECO:0007669"/>
    <property type="project" value="UniProtKB-KW"/>
</dbReference>
<dbReference type="GO" id="GO:0015948">
    <property type="term" value="P:methanogenesis"/>
    <property type="evidence" value="ECO:0007669"/>
    <property type="project" value="InterPro"/>
</dbReference>
<sequence>KIWQQAGARVDHESQQVYIDRELLLSSIRTAPEQFTLHARNPNHNRIIGGNNINFASQAGVVYVTDVERGRRNGSIEDFENFVKLSQVSPVMHIVAEQCIVTAEIKPSLRHLHRIPRLFSMTDKAVNVAAHGRVISTDTIEMARLVFGDPLPEDPVIVGVINASSPLRYDERMLGAMITFARAGQALIITPFILAGAMSPISVAAALAQQNAEALAGIAFTQLVKPGAPVIYGGFTTNLDMKTGGPAFGTPEG</sequence>
<keyword evidence="3" id="KW-0808">Transferase</keyword>
<organism evidence="4">
    <name type="scientific">marine metagenome</name>
    <dbReference type="NCBI Taxonomy" id="408172"/>
    <lineage>
        <taxon>unclassified sequences</taxon>
        <taxon>metagenomes</taxon>
        <taxon>ecological metagenomes</taxon>
    </lineage>
</organism>
<evidence type="ECO:0008006" key="5">
    <source>
        <dbReference type="Google" id="ProtNLM"/>
    </source>
</evidence>
<accession>A0A383A863</accession>
<dbReference type="EMBL" id="UINC01189519">
    <property type="protein sequence ID" value="SVE03248.1"/>
    <property type="molecule type" value="Genomic_DNA"/>
</dbReference>